<evidence type="ECO:0000313" key="1">
    <source>
        <dbReference type="EMBL" id="MBX55543.1"/>
    </source>
</evidence>
<name>A0A2P2PLE1_RHIMU</name>
<dbReference type="AlphaFoldDB" id="A0A2P2PLE1"/>
<accession>A0A2P2PLE1</accession>
<organism evidence="1">
    <name type="scientific">Rhizophora mucronata</name>
    <name type="common">Asiatic mangrove</name>
    <dbReference type="NCBI Taxonomy" id="61149"/>
    <lineage>
        <taxon>Eukaryota</taxon>
        <taxon>Viridiplantae</taxon>
        <taxon>Streptophyta</taxon>
        <taxon>Embryophyta</taxon>
        <taxon>Tracheophyta</taxon>
        <taxon>Spermatophyta</taxon>
        <taxon>Magnoliopsida</taxon>
        <taxon>eudicotyledons</taxon>
        <taxon>Gunneridae</taxon>
        <taxon>Pentapetalae</taxon>
        <taxon>rosids</taxon>
        <taxon>fabids</taxon>
        <taxon>Malpighiales</taxon>
        <taxon>Rhizophoraceae</taxon>
        <taxon>Rhizophora</taxon>
    </lineage>
</organism>
<proteinExistence type="predicted"/>
<sequence>MTNGLGDFCLMHALTIN</sequence>
<protein>
    <submittedName>
        <fullName evidence="1">Uncharacterized protein</fullName>
    </submittedName>
</protein>
<dbReference type="EMBL" id="GGEC01075059">
    <property type="protein sequence ID" value="MBX55543.1"/>
    <property type="molecule type" value="Transcribed_RNA"/>
</dbReference>
<reference evidence="1" key="1">
    <citation type="submission" date="2018-02" db="EMBL/GenBank/DDBJ databases">
        <title>Rhizophora mucronata_Transcriptome.</title>
        <authorList>
            <person name="Meera S.P."/>
            <person name="Sreeshan A."/>
            <person name="Augustine A."/>
        </authorList>
    </citation>
    <scope>NUCLEOTIDE SEQUENCE</scope>
    <source>
        <tissue evidence="1">Leaf</tissue>
    </source>
</reference>